<evidence type="ECO:0000256" key="2">
    <source>
        <dbReference type="ARBA" id="ARBA00022737"/>
    </source>
</evidence>
<gene>
    <name evidence="7" type="ORF">V1264_013581</name>
</gene>
<feature type="domain" description="SRCR" evidence="6">
    <location>
        <begin position="711"/>
        <end position="819"/>
    </location>
</feature>
<keyword evidence="2" id="KW-0677">Repeat</keyword>
<dbReference type="AlphaFoldDB" id="A0AAN9BNG7"/>
<feature type="domain" description="SRCR" evidence="6">
    <location>
        <begin position="816"/>
        <end position="929"/>
    </location>
</feature>
<feature type="disulfide bond" evidence="5">
    <location>
        <begin position="658"/>
        <end position="668"/>
    </location>
</feature>
<feature type="domain" description="SRCR" evidence="6">
    <location>
        <begin position="945"/>
        <end position="1061"/>
    </location>
</feature>
<keyword evidence="8" id="KW-1185">Reference proteome</keyword>
<feature type="disulfide bond" evidence="5">
    <location>
        <begin position="1093"/>
        <end position="1157"/>
    </location>
</feature>
<sequence length="1171" mass="131690">MLTTADYPQCTAQDLHQLAVNNQEHLRNLTGFTFGECADKVKLPMVDKNQDMCDNPYLIKFLAGGRYVCKDYNLTQPITSPGGSCQRAFSAVLCFWRYSDRFLPEGMKCGRDDIIRGLRANRQYLHQSYDRCLDSDVALAYGNVVVANIEGQWRTLCGNWWSDREAKIVCHSLGYKFGIAFNSSMSSMIEEAFGNLRHDSETRSVRCSGNETSLKDCRFEKLEYCWGGGQAGATCFNTELKYELIPAKPGATYGFIKRTADNRTATVSLQWYGERETNLLCQAAGFPYGGIPFPNPLQEEEKDDFYWNAYSSCNGDSATSIEQCVGGSWNYQSAYMDVESANGTVTKTVNLYHRLAQVFCFSGPLRLHNSLLNSTGVAQIRNEEDDSKYDRRQYLGICREGFDNFEASLFCRGLGLGFEGGIALNYLPFRYSFESSNFFNVSCKGGEREFQDCDVERVTMGSCYRPAVVSCTPRLENDKAQEMTVKLFSDNRTIMVYHQDQWGYICGDRWTDVEAETVCRGLNYSSGIAASRSSDSGGYPYLLHNVTCDNNAASLADCLSDDVKSDVCGYEDPAGVFCYNAGDLPSYSLYNGRDASPRYGWAYVTREQTKGRLCSYFHPDTHYRVLCRQLGFIHGEQYRADLPEQEDLPFWGTSFSGCDKDSTSLASCQTAPWEKMQISQGSGSSDGNYTEIVRPYCPYDSIKAFCYNDTVRTHMGFYNTSGVVEVAAANDYYQVCIPYTSYTQEVADVACHQLTSSPTSSAIRIEAKIFSYLTKSVVTVNGTSCHGTEEMLEQCTSKMLISKNSDCYGDRKRLAVVCYDGERPSDNLEMWRIDSESNVMVRRLGMWGHVCSQTWTNKEASAVCKTLGRYDGVVGIGNSWGTRLPTWVERMECPVGADSIQECNITKVDYNMQRQSHYFSCDGRRAACFDQDDVARLFFVDYNSITQPQGSGGRVSRGRVAVEYQGTTGYFCGYSLTQSEENFSTVCRLMGFPRGGQRLNASLPAPSTYNQGWLVEQRCGRWDRTVHYMSCISNWRQEGIRYPGSSELTPCWQNIPAVSCFEDNYRLESSSHSRNQGLLLVWIQDKQQWDQVCRTNFTEMEANAACRQLGLSDSGHVLPAGTLPPNAYYSTAGIRYQCSRSNTDTLDECTIVQDTYCMEDVPVWLSCDVPT</sequence>
<dbReference type="Pfam" id="PF00530">
    <property type="entry name" value="SRCR"/>
    <property type="match status" value="5"/>
</dbReference>
<evidence type="ECO:0000256" key="5">
    <source>
        <dbReference type="PROSITE-ProRule" id="PRU00196"/>
    </source>
</evidence>
<keyword evidence="3 5" id="KW-1015">Disulfide bond</keyword>
<evidence type="ECO:0000256" key="1">
    <source>
        <dbReference type="ARBA" id="ARBA00022729"/>
    </source>
</evidence>
<dbReference type="InterPro" id="IPR036772">
    <property type="entry name" value="SRCR-like_dom_sf"/>
</dbReference>
<dbReference type="SUPFAM" id="SSF56487">
    <property type="entry name" value="SRCR-like"/>
    <property type="match status" value="8"/>
</dbReference>
<feature type="disulfide bond" evidence="5">
    <location>
        <begin position="785"/>
        <end position="795"/>
    </location>
</feature>
<proteinExistence type="predicted"/>
<dbReference type="Gene3D" id="3.10.250.10">
    <property type="entry name" value="SRCR-like domain"/>
    <property type="match status" value="8"/>
</dbReference>
<evidence type="ECO:0000259" key="6">
    <source>
        <dbReference type="PROSITE" id="PS50287"/>
    </source>
</evidence>
<dbReference type="GO" id="GO:0016020">
    <property type="term" value="C:membrane"/>
    <property type="evidence" value="ECO:0007669"/>
    <property type="project" value="InterPro"/>
</dbReference>
<feature type="domain" description="SRCR" evidence="6">
    <location>
        <begin position="473"/>
        <end position="579"/>
    </location>
</feature>
<comment type="caution">
    <text evidence="5">Lacks conserved residue(s) required for the propagation of feature annotation.</text>
</comment>
<feature type="disulfide bond" evidence="5">
    <location>
        <begin position="548"/>
        <end position="558"/>
    </location>
</feature>
<feature type="domain" description="SRCR" evidence="6">
    <location>
        <begin position="587"/>
        <end position="698"/>
    </location>
</feature>
<dbReference type="PANTHER" id="PTHR19331">
    <property type="entry name" value="SCAVENGER RECEPTOR DOMAIN-CONTAINING"/>
    <property type="match status" value="1"/>
</dbReference>
<feature type="disulfide bond" evidence="5">
    <location>
        <begin position="893"/>
        <end position="903"/>
    </location>
</feature>
<dbReference type="PROSITE" id="PS50287">
    <property type="entry name" value="SRCR_2"/>
    <property type="match status" value="8"/>
</dbReference>
<evidence type="ECO:0000256" key="4">
    <source>
        <dbReference type="ARBA" id="ARBA00023180"/>
    </source>
</evidence>
<dbReference type="SMART" id="SM00202">
    <property type="entry name" value="SR"/>
    <property type="match status" value="5"/>
</dbReference>
<dbReference type="Proteomes" id="UP001374579">
    <property type="component" value="Unassembled WGS sequence"/>
</dbReference>
<keyword evidence="1" id="KW-0732">Signal</keyword>
<comment type="caution">
    <text evidence="7">The sequence shown here is derived from an EMBL/GenBank/DDBJ whole genome shotgun (WGS) entry which is preliminary data.</text>
</comment>
<evidence type="ECO:0000256" key="3">
    <source>
        <dbReference type="ARBA" id="ARBA00023157"/>
    </source>
</evidence>
<dbReference type="InterPro" id="IPR001190">
    <property type="entry name" value="SRCR"/>
</dbReference>
<dbReference type="PANTHER" id="PTHR19331:SF465">
    <property type="entry name" value="EGG PEPTIDE SPERACT RECEPTOR"/>
    <property type="match status" value="1"/>
</dbReference>
<evidence type="ECO:0000313" key="8">
    <source>
        <dbReference type="Proteomes" id="UP001374579"/>
    </source>
</evidence>
<dbReference type="EMBL" id="JBAMIC010000003">
    <property type="protein sequence ID" value="KAK7109556.1"/>
    <property type="molecule type" value="Genomic_DNA"/>
</dbReference>
<organism evidence="7 8">
    <name type="scientific">Littorina saxatilis</name>
    <dbReference type="NCBI Taxonomy" id="31220"/>
    <lineage>
        <taxon>Eukaryota</taxon>
        <taxon>Metazoa</taxon>
        <taxon>Spiralia</taxon>
        <taxon>Lophotrochozoa</taxon>
        <taxon>Mollusca</taxon>
        <taxon>Gastropoda</taxon>
        <taxon>Caenogastropoda</taxon>
        <taxon>Littorinimorpha</taxon>
        <taxon>Littorinoidea</taxon>
        <taxon>Littorinidae</taxon>
        <taxon>Littorina</taxon>
    </lineage>
</organism>
<reference evidence="7 8" key="1">
    <citation type="submission" date="2024-02" db="EMBL/GenBank/DDBJ databases">
        <title>Chromosome-scale genome assembly of the rough periwinkle Littorina saxatilis.</title>
        <authorList>
            <person name="De Jode A."/>
            <person name="Faria R."/>
            <person name="Formenti G."/>
            <person name="Sims Y."/>
            <person name="Smith T.P."/>
            <person name="Tracey A."/>
            <person name="Wood J.M.D."/>
            <person name="Zagrodzka Z.B."/>
            <person name="Johannesson K."/>
            <person name="Butlin R.K."/>
            <person name="Leder E.H."/>
        </authorList>
    </citation>
    <scope>NUCLEOTIDE SEQUENCE [LARGE SCALE GENOMIC DNA]</scope>
    <source>
        <strain evidence="7">Snail1</strain>
        <tissue evidence="7">Muscle</tissue>
    </source>
</reference>
<keyword evidence="4" id="KW-0325">Glycoprotein</keyword>
<feature type="domain" description="SRCR" evidence="6">
    <location>
        <begin position="1065"/>
        <end position="1168"/>
    </location>
</feature>
<name>A0AAN9BNG7_9CAEN</name>
<feature type="domain" description="SRCR" evidence="6">
    <location>
        <begin position="130"/>
        <end position="236"/>
    </location>
</feature>
<evidence type="ECO:0000313" key="7">
    <source>
        <dbReference type="EMBL" id="KAK7109556.1"/>
    </source>
</evidence>
<feature type="disulfide bond" evidence="5">
    <location>
        <begin position="207"/>
        <end position="217"/>
    </location>
</feature>
<feature type="disulfide bond" evidence="5">
    <location>
        <begin position="1106"/>
        <end position="1167"/>
    </location>
</feature>
<protein>
    <recommendedName>
        <fullName evidence="6">SRCR domain-containing protein</fullName>
    </recommendedName>
</protein>
<accession>A0AAN9BNG7</accession>
<feature type="domain" description="SRCR" evidence="6">
    <location>
        <begin position="365"/>
        <end position="472"/>
    </location>
</feature>
<feature type="disulfide bond" evidence="5">
    <location>
        <begin position="443"/>
        <end position="453"/>
    </location>
</feature>